<proteinExistence type="predicted"/>
<evidence type="ECO:0000313" key="2">
    <source>
        <dbReference type="Proteomes" id="UP000187209"/>
    </source>
</evidence>
<evidence type="ECO:0000313" key="1">
    <source>
        <dbReference type="EMBL" id="OMJ77446.1"/>
    </source>
</evidence>
<dbReference type="EMBL" id="MPUH01000575">
    <property type="protein sequence ID" value="OMJ77446.1"/>
    <property type="molecule type" value="Genomic_DNA"/>
</dbReference>
<dbReference type="Proteomes" id="UP000187209">
    <property type="component" value="Unassembled WGS sequence"/>
</dbReference>
<reference evidence="1 2" key="1">
    <citation type="submission" date="2016-11" db="EMBL/GenBank/DDBJ databases">
        <title>The macronuclear genome of Stentor coeruleus: a giant cell with tiny introns.</title>
        <authorList>
            <person name="Slabodnick M."/>
            <person name="Ruby J.G."/>
            <person name="Reiff S.B."/>
            <person name="Swart E.C."/>
            <person name="Gosai S."/>
            <person name="Prabakaran S."/>
            <person name="Witkowska E."/>
            <person name="Larue G.E."/>
            <person name="Fisher S."/>
            <person name="Freeman R.M."/>
            <person name="Gunawardena J."/>
            <person name="Chu W."/>
            <person name="Stover N.A."/>
            <person name="Gregory B.D."/>
            <person name="Nowacki M."/>
            <person name="Derisi J."/>
            <person name="Roy S.W."/>
            <person name="Marshall W.F."/>
            <person name="Sood P."/>
        </authorList>
    </citation>
    <scope>NUCLEOTIDE SEQUENCE [LARGE SCALE GENOMIC DNA]</scope>
    <source>
        <strain evidence="1">WM001</strain>
    </source>
</reference>
<protein>
    <submittedName>
        <fullName evidence="1">Uncharacterized protein</fullName>
    </submittedName>
</protein>
<comment type="caution">
    <text evidence="1">The sequence shown here is derived from an EMBL/GenBank/DDBJ whole genome shotgun (WGS) entry which is preliminary data.</text>
</comment>
<gene>
    <name evidence="1" type="ORF">SteCoe_22965</name>
</gene>
<organism evidence="1 2">
    <name type="scientific">Stentor coeruleus</name>
    <dbReference type="NCBI Taxonomy" id="5963"/>
    <lineage>
        <taxon>Eukaryota</taxon>
        <taxon>Sar</taxon>
        <taxon>Alveolata</taxon>
        <taxon>Ciliophora</taxon>
        <taxon>Postciliodesmatophora</taxon>
        <taxon>Heterotrichea</taxon>
        <taxon>Heterotrichida</taxon>
        <taxon>Stentoridae</taxon>
        <taxon>Stentor</taxon>
    </lineage>
</organism>
<dbReference type="AlphaFoldDB" id="A0A1R2BL31"/>
<name>A0A1R2BL31_9CILI</name>
<sequence length="347" mass="39931">MDLKKFKLNLESTLGKRLEKLNKDLLICKVGLEKVKKSLKQINNYVERKNYHPAKRHSLIPKTLSQPILPTIKDFKKQTPKKSLEENKQAPYIKRHGSLVITDLPFIDTIPQKTENLFLKSIKKSIRPCENTPQNPIINTPQNHFDKAFNTDLDLKTHTKSSLQDDLDIINTQIKDIEIHQSYETLHSIGPFSISLGAKSAFDIIKGMSRDCFTISENPDKRIIWCLGIIFILLGEDFNPESSESISRIEYFLSSCADSYNISDFLIEITRSFDFSEQNIDVVEEYISGKEDLLAPQIYTRISQLCGLIMVFLREAVVYAGLIKGRSPVWRIYSRLQHKKKQIEGQL</sequence>
<keyword evidence="2" id="KW-1185">Reference proteome</keyword>
<accession>A0A1R2BL31</accession>